<keyword evidence="3" id="KW-1185">Reference proteome</keyword>
<accession>A0A9X0YRV9</accession>
<dbReference type="EMBL" id="JAGGMB010000005">
    <property type="protein sequence ID" value="MBP2077745.1"/>
    <property type="molecule type" value="Genomic_DNA"/>
</dbReference>
<reference evidence="2" key="1">
    <citation type="submission" date="2021-03" db="EMBL/GenBank/DDBJ databases">
        <title>Genomic Encyclopedia of Type Strains, Phase IV (KMG-IV): sequencing the most valuable type-strain genomes for metagenomic binning, comparative biology and taxonomic classification.</title>
        <authorList>
            <person name="Goeker M."/>
        </authorList>
    </citation>
    <scope>NUCLEOTIDE SEQUENCE</scope>
    <source>
        <strain evidence="2">DSM 107338</strain>
    </source>
</reference>
<keyword evidence="1" id="KW-0472">Membrane</keyword>
<dbReference type="AlphaFoldDB" id="A0A9X0YRV9"/>
<proteinExistence type="predicted"/>
<keyword evidence="1" id="KW-1133">Transmembrane helix</keyword>
<evidence type="ECO:0000256" key="1">
    <source>
        <dbReference type="SAM" id="Phobius"/>
    </source>
</evidence>
<evidence type="ECO:0000313" key="2">
    <source>
        <dbReference type="EMBL" id="MBP2077745.1"/>
    </source>
</evidence>
<feature type="transmembrane region" description="Helical" evidence="1">
    <location>
        <begin position="12"/>
        <end position="29"/>
    </location>
</feature>
<organism evidence="2 3">
    <name type="scientific">Oceanobacillus polygoni</name>
    <dbReference type="NCBI Taxonomy" id="1235259"/>
    <lineage>
        <taxon>Bacteria</taxon>
        <taxon>Bacillati</taxon>
        <taxon>Bacillota</taxon>
        <taxon>Bacilli</taxon>
        <taxon>Bacillales</taxon>
        <taxon>Bacillaceae</taxon>
        <taxon>Oceanobacillus</taxon>
    </lineage>
</organism>
<name>A0A9X0YRV9_9BACI</name>
<comment type="caution">
    <text evidence="2">The sequence shown here is derived from an EMBL/GenBank/DDBJ whole genome shotgun (WGS) entry which is preliminary data.</text>
</comment>
<keyword evidence="1" id="KW-0812">Transmembrane</keyword>
<sequence>MFEKISKTDAFYLVAFALTLGFLYFSIIISG</sequence>
<gene>
    <name evidence="2" type="ORF">J2Z64_002000</name>
</gene>
<protein>
    <submittedName>
        <fullName evidence="2">Uncharacterized protein</fullName>
    </submittedName>
</protein>
<dbReference type="Proteomes" id="UP001138793">
    <property type="component" value="Unassembled WGS sequence"/>
</dbReference>
<evidence type="ECO:0000313" key="3">
    <source>
        <dbReference type="Proteomes" id="UP001138793"/>
    </source>
</evidence>